<protein>
    <submittedName>
        <fullName evidence="1">Uncharacterized protein</fullName>
    </submittedName>
</protein>
<name>A0A7H0Y364_9BACL</name>
<accession>A0A7H0Y364</accession>
<reference evidence="1 2" key="1">
    <citation type="submission" date="2020-09" db="EMBL/GenBank/DDBJ databases">
        <title>Characterization of Paenibacillus peoriae strain ZF390 with broad-spectrum antimicrobial activity as a potential biocontrol agent.</title>
        <authorList>
            <person name="Li L."/>
            <person name="Zhao Y."/>
            <person name="Li B."/>
            <person name="Xie X."/>
        </authorList>
    </citation>
    <scope>NUCLEOTIDE SEQUENCE [LARGE SCALE GENOMIC DNA]</scope>
    <source>
        <strain evidence="1 2">ZF390</strain>
    </source>
</reference>
<dbReference type="RefSeq" id="WP_190297411.1">
    <property type="nucleotide sequence ID" value="NZ_CP061172.1"/>
</dbReference>
<evidence type="ECO:0000313" key="1">
    <source>
        <dbReference type="EMBL" id="QNR65522.1"/>
    </source>
</evidence>
<organism evidence="1 2">
    <name type="scientific">Paenibacillus peoriae</name>
    <dbReference type="NCBI Taxonomy" id="59893"/>
    <lineage>
        <taxon>Bacteria</taxon>
        <taxon>Bacillati</taxon>
        <taxon>Bacillota</taxon>
        <taxon>Bacilli</taxon>
        <taxon>Bacillales</taxon>
        <taxon>Paenibacillaceae</taxon>
        <taxon>Paenibacillus</taxon>
    </lineage>
</organism>
<dbReference type="EMBL" id="CP061172">
    <property type="protein sequence ID" value="QNR65522.1"/>
    <property type="molecule type" value="Genomic_DNA"/>
</dbReference>
<sequence length="130" mass="15310">MGTSFEEVFENFYSRPQSKVLLDEDLVEQFLFLAVADYELELTQLDYQKDLKQFNTQLNNILINQLGAIMYRHYLSRELDRVLKLTNIVGKDIGLTGMGDAKRTMQIRLTNLDKEIADRFNKLKKNSYYE</sequence>
<dbReference type="Proteomes" id="UP000516384">
    <property type="component" value="Chromosome"/>
</dbReference>
<gene>
    <name evidence="1" type="ORF">IAQ67_16705</name>
</gene>
<evidence type="ECO:0000313" key="2">
    <source>
        <dbReference type="Proteomes" id="UP000516384"/>
    </source>
</evidence>
<dbReference type="AlphaFoldDB" id="A0A7H0Y364"/>
<proteinExistence type="predicted"/>